<name>A0ACB7X5E7_9ERIC</name>
<gene>
    <name evidence="1" type="ORF">Vadar_030843</name>
</gene>
<protein>
    <submittedName>
        <fullName evidence="1">Uncharacterized protein</fullName>
    </submittedName>
</protein>
<reference evidence="1 2" key="1">
    <citation type="journal article" date="2021" name="Hortic Res">
        <title>High-quality reference genome and annotation aids understanding of berry development for evergreen blueberry (Vaccinium darrowii).</title>
        <authorList>
            <person name="Yu J."/>
            <person name="Hulse-Kemp A.M."/>
            <person name="Babiker E."/>
            <person name="Staton M."/>
        </authorList>
    </citation>
    <scope>NUCLEOTIDE SEQUENCE [LARGE SCALE GENOMIC DNA]</scope>
    <source>
        <strain evidence="2">cv. NJ 8807/NJ 8810</strain>
        <tissue evidence="1">Young leaf</tissue>
    </source>
</reference>
<dbReference type="Proteomes" id="UP000828048">
    <property type="component" value="Chromosome 2"/>
</dbReference>
<comment type="caution">
    <text evidence="1">The sequence shown here is derived from an EMBL/GenBank/DDBJ whole genome shotgun (WGS) entry which is preliminary data.</text>
</comment>
<evidence type="ECO:0000313" key="2">
    <source>
        <dbReference type="Proteomes" id="UP000828048"/>
    </source>
</evidence>
<evidence type="ECO:0000313" key="1">
    <source>
        <dbReference type="EMBL" id="KAH7835886.1"/>
    </source>
</evidence>
<accession>A0ACB7X5E7</accession>
<dbReference type="EMBL" id="CM037152">
    <property type="protein sequence ID" value="KAH7835886.1"/>
    <property type="molecule type" value="Genomic_DNA"/>
</dbReference>
<sequence>MVVATPMVHGIAQGPKEVEDWFQNLSHKKEKVTKLHFYFHDTLSGKNPTAVQVAKANMTFTSPTFFGLVNVLDDPLTVGPELNSTTVGRAQGFYGSAGMEQLGLIMTMNFVFTTGKYEGSTLSVLARNPALEKYREMPIVGGSGVFRLARGIATASTIWFKLTTGDAVVEYDVVIIHY</sequence>
<organism evidence="1 2">
    <name type="scientific">Vaccinium darrowii</name>
    <dbReference type="NCBI Taxonomy" id="229202"/>
    <lineage>
        <taxon>Eukaryota</taxon>
        <taxon>Viridiplantae</taxon>
        <taxon>Streptophyta</taxon>
        <taxon>Embryophyta</taxon>
        <taxon>Tracheophyta</taxon>
        <taxon>Spermatophyta</taxon>
        <taxon>Magnoliopsida</taxon>
        <taxon>eudicotyledons</taxon>
        <taxon>Gunneridae</taxon>
        <taxon>Pentapetalae</taxon>
        <taxon>asterids</taxon>
        <taxon>Ericales</taxon>
        <taxon>Ericaceae</taxon>
        <taxon>Vaccinioideae</taxon>
        <taxon>Vaccinieae</taxon>
        <taxon>Vaccinium</taxon>
    </lineage>
</organism>
<proteinExistence type="predicted"/>
<keyword evidence="2" id="KW-1185">Reference proteome</keyword>